<evidence type="ECO:0000313" key="1">
    <source>
        <dbReference type="EMBL" id="CAH2105977.1"/>
    </source>
</evidence>
<reference evidence="1" key="1">
    <citation type="submission" date="2022-03" db="EMBL/GenBank/DDBJ databases">
        <authorList>
            <person name="Tunstrom K."/>
        </authorList>
    </citation>
    <scope>NUCLEOTIDE SEQUENCE</scope>
</reference>
<evidence type="ECO:0000313" key="2">
    <source>
        <dbReference type="Proteomes" id="UP001153954"/>
    </source>
</evidence>
<dbReference type="PANTHER" id="PTHR46114">
    <property type="entry name" value="APPLE DOMAIN-CONTAINING PROTEIN"/>
    <property type="match status" value="1"/>
</dbReference>
<accession>A0AAU9V2J1</accession>
<dbReference type="Proteomes" id="UP001153954">
    <property type="component" value="Unassembled WGS sequence"/>
</dbReference>
<proteinExistence type="predicted"/>
<comment type="caution">
    <text evidence="1">The sequence shown here is derived from an EMBL/GenBank/DDBJ whole genome shotgun (WGS) entry which is preliminary data.</text>
</comment>
<dbReference type="PANTHER" id="PTHR46114:SF1">
    <property type="entry name" value="ZAD DOMAIN-CONTAINING PROTEIN"/>
    <property type="match status" value="1"/>
</dbReference>
<protein>
    <submittedName>
        <fullName evidence="1">Uncharacterized protein</fullName>
    </submittedName>
</protein>
<keyword evidence="2" id="KW-1185">Reference proteome</keyword>
<sequence length="81" mass="9778">MSVKLHYLHSHLDHFPENLGHFSDKQGERFYQEIRTMEERYKGRWNVHMMADYCWSLKRDLPQVSHARKSLKKSFLAASKN</sequence>
<name>A0AAU9V2J1_EUPED</name>
<dbReference type="AlphaFoldDB" id="A0AAU9V2J1"/>
<dbReference type="EMBL" id="CAKOGL010000029">
    <property type="protein sequence ID" value="CAH2105977.1"/>
    <property type="molecule type" value="Genomic_DNA"/>
</dbReference>
<organism evidence="1 2">
    <name type="scientific">Euphydryas editha</name>
    <name type="common">Edith's checkerspot</name>
    <dbReference type="NCBI Taxonomy" id="104508"/>
    <lineage>
        <taxon>Eukaryota</taxon>
        <taxon>Metazoa</taxon>
        <taxon>Ecdysozoa</taxon>
        <taxon>Arthropoda</taxon>
        <taxon>Hexapoda</taxon>
        <taxon>Insecta</taxon>
        <taxon>Pterygota</taxon>
        <taxon>Neoptera</taxon>
        <taxon>Endopterygota</taxon>
        <taxon>Lepidoptera</taxon>
        <taxon>Glossata</taxon>
        <taxon>Ditrysia</taxon>
        <taxon>Papilionoidea</taxon>
        <taxon>Nymphalidae</taxon>
        <taxon>Nymphalinae</taxon>
        <taxon>Euphydryas</taxon>
    </lineage>
</organism>
<gene>
    <name evidence="1" type="ORF">EEDITHA_LOCUS20170</name>
</gene>